<dbReference type="Proteomes" id="UP000650467">
    <property type="component" value="Unassembled WGS sequence"/>
</dbReference>
<feature type="transmembrane region" description="Helical" evidence="1">
    <location>
        <begin position="216"/>
        <end position="237"/>
    </location>
</feature>
<keyword evidence="1" id="KW-0812">Transmembrane</keyword>
<keyword evidence="1" id="KW-1133">Transmembrane helix</keyword>
<evidence type="ECO:0000256" key="1">
    <source>
        <dbReference type="SAM" id="Phobius"/>
    </source>
</evidence>
<name>A0A835SHY7_CHLIN</name>
<gene>
    <name evidence="2" type="ORF">HXX76_015784</name>
</gene>
<accession>A0A835SHY7</accession>
<evidence type="ECO:0000313" key="3">
    <source>
        <dbReference type="Proteomes" id="UP000650467"/>
    </source>
</evidence>
<sequence length="246" mass="26251">MFPLLLCDGLHRPSHRQYCAILDVDGNGWSNRFVSTLVHYPTPVLKQASNATGAFEELYAPGAAIELFAPDLSDLLQRAAELVEDCRAAAGNGSARRSPGGGAGAGAGAGRGQRLAATMQATSRHLLDHVGIAEGWAYLLSVYAKLSYWRLNTSTEGFVKVDRRRCCVHAQLPPSLQADIRRWADMDGAQQQQGSAAAGAIVQGLGSVASLSVRQLLLYLLLGGNTVLAVVALLLCARWRRNSAAR</sequence>
<evidence type="ECO:0000313" key="2">
    <source>
        <dbReference type="EMBL" id="KAG2422764.1"/>
    </source>
</evidence>
<comment type="caution">
    <text evidence="2">The sequence shown here is derived from an EMBL/GenBank/DDBJ whole genome shotgun (WGS) entry which is preliminary data.</text>
</comment>
<proteinExistence type="predicted"/>
<dbReference type="EMBL" id="JAEHOC010000094">
    <property type="protein sequence ID" value="KAG2422764.1"/>
    <property type="molecule type" value="Genomic_DNA"/>
</dbReference>
<dbReference type="OrthoDB" id="534941at2759"/>
<keyword evidence="1" id="KW-0472">Membrane</keyword>
<reference evidence="2" key="1">
    <citation type="journal article" date="2020" name="bioRxiv">
        <title>Comparative genomics of Chlamydomonas.</title>
        <authorList>
            <person name="Craig R.J."/>
            <person name="Hasan A.R."/>
            <person name="Ness R.W."/>
            <person name="Keightley P.D."/>
        </authorList>
    </citation>
    <scope>NUCLEOTIDE SEQUENCE</scope>
    <source>
        <strain evidence="2">SAG 7.73</strain>
    </source>
</reference>
<dbReference type="AlphaFoldDB" id="A0A835SHY7"/>
<protein>
    <submittedName>
        <fullName evidence="2">Uncharacterized protein</fullName>
    </submittedName>
</protein>
<organism evidence="2 3">
    <name type="scientific">Chlamydomonas incerta</name>
    <dbReference type="NCBI Taxonomy" id="51695"/>
    <lineage>
        <taxon>Eukaryota</taxon>
        <taxon>Viridiplantae</taxon>
        <taxon>Chlorophyta</taxon>
        <taxon>core chlorophytes</taxon>
        <taxon>Chlorophyceae</taxon>
        <taxon>CS clade</taxon>
        <taxon>Chlamydomonadales</taxon>
        <taxon>Chlamydomonadaceae</taxon>
        <taxon>Chlamydomonas</taxon>
    </lineage>
</organism>
<keyword evidence="3" id="KW-1185">Reference proteome</keyword>